<dbReference type="SUPFAM" id="SSF109604">
    <property type="entry name" value="HD-domain/PDEase-like"/>
    <property type="match status" value="1"/>
</dbReference>
<dbReference type="PROSITE" id="PS00018">
    <property type="entry name" value="EF_HAND_1"/>
    <property type="match status" value="2"/>
</dbReference>
<dbReference type="SMART" id="SM00386">
    <property type="entry name" value="HAT"/>
    <property type="match status" value="4"/>
</dbReference>
<dbReference type="PANTHER" id="PTHR21262">
    <property type="entry name" value="GUANOSINE-3',5'-BIS DIPHOSPHATE 3'-PYROPHOSPHOHYDROLASE"/>
    <property type="match status" value="1"/>
</dbReference>
<dbReference type="SUPFAM" id="SSF48452">
    <property type="entry name" value="TPR-like"/>
    <property type="match status" value="2"/>
</dbReference>
<dbReference type="InterPro" id="IPR007685">
    <property type="entry name" value="RelA_SpoT"/>
</dbReference>
<dbReference type="Proteomes" id="UP000198341">
    <property type="component" value="Chromosome 14"/>
</dbReference>
<feature type="compositionally biased region" description="Polar residues" evidence="2">
    <location>
        <begin position="1"/>
        <end position="14"/>
    </location>
</feature>
<dbReference type="SUPFAM" id="SSF47473">
    <property type="entry name" value="EF-hand"/>
    <property type="match status" value="1"/>
</dbReference>
<dbReference type="InterPro" id="IPR002048">
    <property type="entry name" value="EF_hand_dom"/>
</dbReference>
<feature type="compositionally biased region" description="Basic and acidic residues" evidence="2">
    <location>
        <begin position="886"/>
        <end position="895"/>
    </location>
</feature>
<feature type="compositionally biased region" description="Acidic residues" evidence="2">
    <location>
        <begin position="784"/>
        <end position="799"/>
    </location>
</feature>
<proteinExistence type="predicted"/>
<feature type="compositionally biased region" description="Low complexity" evidence="2">
    <location>
        <begin position="896"/>
        <end position="907"/>
    </location>
</feature>
<dbReference type="Pfam" id="PF14559">
    <property type="entry name" value="TPR_19"/>
    <property type="match status" value="1"/>
</dbReference>
<accession>K8ENL2</accession>
<keyword evidence="5" id="KW-1185">Reference proteome</keyword>
<dbReference type="SMART" id="SM00054">
    <property type="entry name" value="EFh"/>
    <property type="match status" value="2"/>
</dbReference>
<evidence type="ECO:0000313" key="5">
    <source>
        <dbReference type="Proteomes" id="UP000198341"/>
    </source>
</evidence>
<dbReference type="CDD" id="cd00051">
    <property type="entry name" value="EFh"/>
    <property type="match status" value="1"/>
</dbReference>
<dbReference type="GO" id="GO:0006396">
    <property type="term" value="P:RNA processing"/>
    <property type="evidence" value="ECO:0007669"/>
    <property type="project" value="InterPro"/>
</dbReference>
<dbReference type="Pfam" id="PF13328">
    <property type="entry name" value="HD_4"/>
    <property type="match status" value="1"/>
</dbReference>
<dbReference type="STRING" id="41875.K8ENL2"/>
<feature type="region of interest" description="Disordered" evidence="2">
    <location>
        <begin position="227"/>
        <end position="271"/>
    </location>
</feature>
<dbReference type="Gene3D" id="1.10.238.10">
    <property type="entry name" value="EF-hand"/>
    <property type="match status" value="1"/>
</dbReference>
<gene>
    <name evidence="4" type="ordered locus">Bathy14g00860</name>
</gene>
<dbReference type="InterPro" id="IPR018247">
    <property type="entry name" value="EF_Hand_1_Ca_BS"/>
</dbReference>
<dbReference type="GO" id="GO:0005509">
    <property type="term" value="F:calcium ion binding"/>
    <property type="evidence" value="ECO:0007669"/>
    <property type="project" value="InterPro"/>
</dbReference>
<dbReference type="InterPro" id="IPR003107">
    <property type="entry name" value="HAT"/>
</dbReference>
<dbReference type="EMBL" id="FO082265">
    <property type="protein sequence ID" value="CCO19812.1"/>
    <property type="molecule type" value="Genomic_DNA"/>
</dbReference>
<dbReference type="RefSeq" id="XP_007509355.1">
    <property type="nucleotide sequence ID" value="XM_007509293.1"/>
</dbReference>
<evidence type="ECO:0000313" key="4">
    <source>
        <dbReference type="EMBL" id="CCO19812.1"/>
    </source>
</evidence>
<feature type="compositionally biased region" description="Basic and acidic residues" evidence="2">
    <location>
        <begin position="20"/>
        <end position="33"/>
    </location>
</feature>
<feature type="region of interest" description="Disordered" evidence="2">
    <location>
        <begin position="876"/>
        <end position="952"/>
    </location>
</feature>
<dbReference type="OrthoDB" id="427950at2759"/>
<dbReference type="InterPro" id="IPR043519">
    <property type="entry name" value="NT_sf"/>
</dbReference>
<dbReference type="GO" id="GO:0015969">
    <property type="term" value="P:guanosine tetraphosphate metabolic process"/>
    <property type="evidence" value="ECO:0007669"/>
    <property type="project" value="InterPro"/>
</dbReference>
<dbReference type="eggNOG" id="KOG1124">
    <property type="taxonomic scope" value="Eukaryota"/>
</dbReference>
<name>K8ENL2_9CHLO</name>
<keyword evidence="1" id="KW-0106">Calcium</keyword>
<protein>
    <recommendedName>
        <fullName evidence="3">EF-hand domain-containing protein</fullName>
    </recommendedName>
</protein>
<feature type="compositionally biased region" description="Acidic residues" evidence="2">
    <location>
        <begin position="553"/>
        <end position="566"/>
    </location>
</feature>
<dbReference type="Pfam" id="PF13499">
    <property type="entry name" value="EF-hand_7"/>
    <property type="match status" value="1"/>
</dbReference>
<feature type="region of interest" description="Disordered" evidence="2">
    <location>
        <begin position="816"/>
        <end position="860"/>
    </location>
</feature>
<sequence>MTSRVRSCSLANVSSKRRTREQPSRREHLERATGNRRRNRRISSSSSALFDANNETNEDKNEEKTTNETIAGTTKTSRVVDFVAAWDVLSGRLSESSMLRSEEDESDDIASSNSPSREMLLAALALAIPKLQRMPHIVLDDFNRRHEFRAKNRKEKDDELNGRCPRERAVAMCTQLIDLGMDAECCSAGLLRDASLANEISLETIEQQLGSGVVRVAHDCQRLRDLPERLRNNNNNNNASSANATTFNSNDTSSSSSSTKNNNNTNSNNNQKMLLCDDEYAEKMRTFLLTFHDQRAIVVELASRLDILQHSREIFKSTVRLQQFALETMKVYAPLASALHCGQLSAELEDAAFRALFPKSYESLDKWLRQTEKDDARKLERARQVLLEKMSKDAVLMRVLIKDDEVYEELLKTSAKMAKTSDDKKSGNGTSTSTSNSGGGENNNYPASLRVALNSALTVSARRKSRFSSMKKILRDGRDRAKLRDLLGVRVILNPQKGSIADIDLKSADMACYRAQQIAHATFSAVKGRTKDYVAKPKKNGYQSLHSALIVSDDTDDTDDIEDDDPSEKNKNDSPSSSSSNDNNHNNNSHNNGSRTTVELQIRTRRMHASAEIGNAAHSSYKGGFTEGDPGAAKTLKDLVDAANIAAYEKFGDFTDDSLRYEGGDDTYNPDAEDALFRAFDVDKSGSVSVEELKQTIETIWLNDDDSDDVNDVYDEEGENTTTKTTTETAETLMKMLDVDADGKISPEEFKKFREFASTFKACSNADEKQSERIRKAVEVEMSSVDDEDEDDEDDDGDEEEIVVVDAVIESNVKIDDGKSMIEEGSGLASTSNSARRRIIRGQQQQQQTQQKVKDDDEIDVDRLVKEVISASGSFDAISSSQDVSSDEKEEKEEILQQSSSTTTMKTSIHDVTDDDDINEKNEKKDEEKNGETKEGAKAAQPSSSSPEKTISPDQIISQSYVLISDSDASSRKAREALKDPLGGVVEWQLIWDLQRAGRAETARQLFYQRTTRTPSNVQLWEQWARFELLQGDQERSRGLYKTALLHSEGDAAVRGASLRKWATMEFGAKNFEESTSLFKRCVSVYDDEICGPSLGSSSSLSSSSCDYPPKGEIMKNLVEGRLVALHAWAKGEFRRGNVEEARRVLKLCADHVNETDTEPIARKLCATENVEYSSEIFKDVKILRASPHVAHLYAQLDESEGQLKPALRKYRFASRIFPNDAYILQSFAEALARRGHVVNSRKTFKEAIEKFPQNHVLATSFAIAESKLFLSKGKETVARSEFARAASLAPWSVQVWSAWGQFEYAKSHVDAAKRLFERAVEAELGNSRALIGLAKCYDEMELFDKCRETLELAMLSNPDSWGVFHESAKLYEKRGNAAKASHLYNKAKALGMKSSVKKNNLLATTNTTSTSYNNKNKRGTWAPDERNKTEEQAQIAVDRIRARKYASGSGSGKRDPVVKFFDERSSSSAFSADGGSADDYYREAFPNAYEYDEEEDLVPAENDASASSGSNRRYNNKKN</sequence>
<reference evidence="4 5" key="1">
    <citation type="submission" date="2011-10" db="EMBL/GenBank/DDBJ databases">
        <authorList>
            <person name="Genoscope - CEA"/>
        </authorList>
    </citation>
    <scope>NUCLEOTIDE SEQUENCE [LARGE SCALE GENOMIC DNA]</scope>
    <source>
        <strain evidence="4 5">RCC 1105</strain>
    </source>
</reference>
<dbReference type="InterPro" id="IPR011990">
    <property type="entry name" value="TPR-like_helical_dom_sf"/>
</dbReference>
<dbReference type="SMART" id="SM00028">
    <property type="entry name" value="TPR"/>
    <property type="match status" value="4"/>
</dbReference>
<feature type="domain" description="EF-hand" evidence="3">
    <location>
        <begin position="668"/>
        <end position="703"/>
    </location>
</feature>
<feature type="region of interest" description="Disordered" evidence="2">
    <location>
        <begin position="545"/>
        <end position="596"/>
    </location>
</feature>
<feature type="compositionally biased region" description="Low complexity" evidence="2">
    <location>
        <begin position="427"/>
        <end position="436"/>
    </location>
</feature>
<feature type="compositionally biased region" description="Basic and acidic residues" evidence="2">
    <location>
        <begin position="57"/>
        <end position="66"/>
    </location>
</feature>
<dbReference type="PANTHER" id="PTHR21262:SF12">
    <property type="entry name" value="GTP DIPHOSPHOKINASE CRSH, CHLOROPLASTIC-RELATED"/>
    <property type="match status" value="1"/>
</dbReference>
<feature type="region of interest" description="Disordered" evidence="2">
    <location>
        <begin position="1492"/>
        <end position="1520"/>
    </location>
</feature>
<feature type="region of interest" description="Disordered" evidence="2">
    <location>
        <begin position="1"/>
        <end position="72"/>
    </location>
</feature>
<feature type="compositionally biased region" description="Low complexity" evidence="2">
    <location>
        <begin position="573"/>
        <end position="592"/>
    </location>
</feature>
<dbReference type="Gene3D" id="1.10.3210.10">
    <property type="entry name" value="Hypothetical protein af1432"/>
    <property type="match status" value="1"/>
</dbReference>
<feature type="region of interest" description="Disordered" evidence="2">
    <location>
        <begin position="417"/>
        <end position="445"/>
    </location>
</feature>
<dbReference type="PROSITE" id="PS50222">
    <property type="entry name" value="EF_HAND_2"/>
    <property type="match status" value="2"/>
</dbReference>
<dbReference type="Gene3D" id="3.30.460.10">
    <property type="entry name" value="Beta Polymerase, domain 2"/>
    <property type="match status" value="1"/>
</dbReference>
<feature type="compositionally biased region" description="Low complexity" evidence="2">
    <location>
        <begin position="232"/>
        <end position="270"/>
    </location>
</feature>
<dbReference type="SUPFAM" id="SSF81301">
    <property type="entry name" value="Nucleotidyltransferase"/>
    <property type="match status" value="1"/>
</dbReference>
<organism evidence="4 5">
    <name type="scientific">Bathycoccus prasinos</name>
    <dbReference type="NCBI Taxonomy" id="41875"/>
    <lineage>
        <taxon>Eukaryota</taxon>
        <taxon>Viridiplantae</taxon>
        <taxon>Chlorophyta</taxon>
        <taxon>Mamiellophyceae</taxon>
        <taxon>Mamiellales</taxon>
        <taxon>Bathycoccaceae</taxon>
        <taxon>Bathycoccus</taxon>
    </lineage>
</organism>
<dbReference type="eggNOG" id="KOG1157">
    <property type="taxonomic scope" value="Eukaryota"/>
</dbReference>
<feature type="domain" description="EF-hand" evidence="3">
    <location>
        <begin position="725"/>
        <end position="760"/>
    </location>
</feature>
<dbReference type="InterPro" id="IPR011992">
    <property type="entry name" value="EF-hand-dom_pair"/>
</dbReference>
<feature type="compositionally biased region" description="Basic and acidic residues" evidence="2">
    <location>
        <begin position="919"/>
        <end position="937"/>
    </location>
</feature>
<dbReference type="InterPro" id="IPR019734">
    <property type="entry name" value="TPR_rpt"/>
</dbReference>
<feature type="compositionally biased region" description="Polar residues" evidence="2">
    <location>
        <begin position="941"/>
        <end position="952"/>
    </location>
</feature>
<feature type="region of interest" description="Disordered" evidence="2">
    <location>
        <begin position="779"/>
        <end position="799"/>
    </location>
</feature>
<evidence type="ECO:0000256" key="2">
    <source>
        <dbReference type="SAM" id="MobiDB-lite"/>
    </source>
</evidence>
<dbReference type="CDD" id="cd05399">
    <property type="entry name" value="NT_Rel-Spo_like"/>
    <property type="match status" value="1"/>
</dbReference>
<dbReference type="GeneID" id="19011702"/>
<feature type="region of interest" description="Disordered" evidence="2">
    <location>
        <begin position="1407"/>
        <end position="1430"/>
    </location>
</feature>
<dbReference type="Gene3D" id="1.25.40.10">
    <property type="entry name" value="Tetratricopeptide repeat domain"/>
    <property type="match status" value="2"/>
</dbReference>
<dbReference type="Pfam" id="PF04607">
    <property type="entry name" value="RelA_SpoT"/>
    <property type="match status" value="1"/>
</dbReference>
<evidence type="ECO:0000256" key="1">
    <source>
        <dbReference type="ARBA" id="ARBA00022837"/>
    </source>
</evidence>
<dbReference type="KEGG" id="bpg:Bathy14g00860"/>
<dbReference type="SMART" id="SM00954">
    <property type="entry name" value="RelA_SpoT"/>
    <property type="match status" value="1"/>
</dbReference>
<evidence type="ECO:0000259" key="3">
    <source>
        <dbReference type="PROSITE" id="PS50222"/>
    </source>
</evidence>
<feature type="compositionally biased region" description="Polar residues" evidence="2">
    <location>
        <begin position="1505"/>
        <end position="1514"/>
    </location>
</feature>